<comment type="similarity">
    <text evidence="1">Belongs to the class-II aminoacyl-tRNA synthetase family. Type-1 seryl-tRNA synthetase subfamily.</text>
</comment>
<dbReference type="PROSITE" id="PS50862">
    <property type="entry name" value="AA_TRNA_LIGASE_II"/>
    <property type="match status" value="1"/>
</dbReference>
<evidence type="ECO:0000256" key="4">
    <source>
        <dbReference type="ARBA" id="ARBA00022741"/>
    </source>
</evidence>
<dbReference type="GO" id="GO:0006434">
    <property type="term" value="P:seryl-tRNA aminoacylation"/>
    <property type="evidence" value="ECO:0007669"/>
    <property type="project" value="InterPro"/>
</dbReference>
<dbReference type="GO" id="GO:0004828">
    <property type="term" value="F:serine-tRNA ligase activity"/>
    <property type="evidence" value="ECO:0007669"/>
    <property type="project" value="UniProtKB-EC"/>
</dbReference>
<dbReference type="InterPro" id="IPR002314">
    <property type="entry name" value="aa-tRNA-synt_IIb"/>
</dbReference>
<keyword evidence="5" id="KW-0067">ATP-binding</keyword>
<dbReference type="GO" id="GO:0005524">
    <property type="term" value="F:ATP binding"/>
    <property type="evidence" value="ECO:0007669"/>
    <property type="project" value="UniProtKB-KW"/>
</dbReference>
<accession>A0A210QUA5</accession>
<evidence type="ECO:0000256" key="8">
    <source>
        <dbReference type="SAM" id="MobiDB-lite"/>
    </source>
</evidence>
<dbReference type="AlphaFoldDB" id="A0A210QUA5"/>
<feature type="region of interest" description="Disordered" evidence="8">
    <location>
        <begin position="87"/>
        <end position="107"/>
    </location>
</feature>
<evidence type="ECO:0000313" key="10">
    <source>
        <dbReference type="EMBL" id="OWF52314.1"/>
    </source>
</evidence>
<name>A0A210QUA5_MIZYE</name>
<comment type="caution">
    <text evidence="10">The sequence shown here is derived from an EMBL/GenBank/DDBJ whole genome shotgun (WGS) entry which is preliminary data.</text>
</comment>
<evidence type="ECO:0000256" key="2">
    <source>
        <dbReference type="ARBA" id="ARBA00012840"/>
    </source>
</evidence>
<proteinExistence type="inferred from homology"/>
<gene>
    <name evidence="10" type="ORF">KP79_PYT09365</name>
</gene>
<evidence type="ECO:0000256" key="3">
    <source>
        <dbReference type="ARBA" id="ARBA00022598"/>
    </source>
</evidence>
<dbReference type="FunFam" id="3.30.930.10:FF:000078">
    <property type="entry name" value="Seryl-tRNA synthetase"/>
    <property type="match status" value="1"/>
</dbReference>
<evidence type="ECO:0000259" key="9">
    <source>
        <dbReference type="PROSITE" id="PS50862"/>
    </source>
</evidence>
<evidence type="ECO:0000256" key="6">
    <source>
        <dbReference type="ARBA" id="ARBA00023146"/>
    </source>
</evidence>
<dbReference type="Gene3D" id="3.30.930.10">
    <property type="entry name" value="Bira Bifunctional Protein, Domain 2"/>
    <property type="match status" value="1"/>
</dbReference>
<dbReference type="Pfam" id="PF00587">
    <property type="entry name" value="tRNA-synt_2b"/>
    <property type="match status" value="1"/>
</dbReference>
<dbReference type="PRINTS" id="PR00981">
    <property type="entry name" value="TRNASYNTHSER"/>
</dbReference>
<dbReference type="InterPro" id="IPR006195">
    <property type="entry name" value="aa-tRNA-synth_II"/>
</dbReference>
<dbReference type="PANTHER" id="PTHR11778">
    <property type="entry name" value="SERYL-TRNA SYNTHETASE"/>
    <property type="match status" value="1"/>
</dbReference>
<dbReference type="SUPFAM" id="SSF55681">
    <property type="entry name" value="Class II aaRS and biotin synthetases"/>
    <property type="match status" value="1"/>
</dbReference>
<reference evidence="10 11" key="1">
    <citation type="journal article" date="2017" name="Nat. Ecol. Evol.">
        <title>Scallop genome provides insights into evolution of bilaterian karyotype and development.</title>
        <authorList>
            <person name="Wang S."/>
            <person name="Zhang J."/>
            <person name="Jiao W."/>
            <person name="Li J."/>
            <person name="Xun X."/>
            <person name="Sun Y."/>
            <person name="Guo X."/>
            <person name="Huan P."/>
            <person name="Dong B."/>
            <person name="Zhang L."/>
            <person name="Hu X."/>
            <person name="Sun X."/>
            <person name="Wang J."/>
            <person name="Zhao C."/>
            <person name="Wang Y."/>
            <person name="Wang D."/>
            <person name="Huang X."/>
            <person name="Wang R."/>
            <person name="Lv J."/>
            <person name="Li Y."/>
            <person name="Zhang Z."/>
            <person name="Liu B."/>
            <person name="Lu W."/>
            <person name="Hui Y."/>
            <person name="Liang J."/>
            <person name="Zhou Z."/>
            <person name="Hou R."/>
            <person name="Li X."/>
            <person name="Liu Y."/>
            <person name="Li H."/>
            <person name="Ning X."/>
            <person name="Lin Y."/>
            <person name="Zhao L."/>
            <person name="Xing Q."/>
            <person name="Dou J."/>
            <person name="Li Y."/>
            <person name="Mao J."/>
            <person name="Guo H."/>
            <person name="Dou H."/>
            <person name="Li T."/>
            <person name="Mu C."/>
            <person name="Jiang W."/>
            <person name="Fu Q."/>
            <person name="Fu X."/>
            <person name="Miao Y."/>
            <person name="Liu J."/>
            <person name="Yu Q."/>
            <person name="Li R."/>
            <person name="Liao H."/>
            <person name="Li X."/>
            <person name="Kong Y."/>
            <person name="Jiang Z."/>
            <person name="Chourrout D."/>
            <person name="Li R."/>
            <person name="Bao Z."/>
        </authorList>
    </citation>
    <scope>NUCLEOTIDE SEQUENCE [LARGE SCALE GENOMIC DNA]</scope>
    <source>
        <strain evidence="10 11">PY_sf001</strain>
    </source>
</reference>
<keyword evidence="3 10" id="KW-0436">Ligase</keyword>
<dbReference type="InterPro" id="IPR045864">
    <property type="entry name" value="aa-tRNA-synth_II/BPL/LPL"/>
</dbReference>
<evidence type="ECO:0000313" key="11">
    <source>
        <dbReference type="Proteomes" id="UP000242188"/>
    </source>
</evidence>
<evidence type="ECO:0000256" key="7">
    <source>
        <dbReference type="ARBA" id="ARBA00031113"/>
    </source>
</evidence>
<keyword evidence="11" id="KW-1185">Reference proteome</keyword>
<dbReference type="OrthoDB" id="10264585at2759"/>
<dbReference type="InterPro" id="IPR002317">
    <property type="entry name" value="Ser-tRNA-ligase_type_1"/>
</dbReference>
<evidence type="ECO:0000256" key="5">
    <source>
        <dbReference type="ARBA" id="ARBA00022840"/>
    </source>
</evidence>
<keyword evidence="6" id="KW-0030">Aminoacyl-tRNA synthetase</keyword>
<dbReference type="EC" id="6.1.1.11" evidence="2"/>
<dbReference type="EMBL" id="NEDP02001832">
    <property type="protein sequence ID" value="OWF52314.1"/>
    <property type="molecule type" value="Genomic_DNA"/>
</dbReference>
<feature type="compositionally biased region" description="Basic and acidic residues" evidence="8">
    <location>
        <begin position="94"/>
        <end position="105"/>
    </location>
</feature>
<sequence>MSRALNICRKAQVQMCSRTSLCHQHILSQQIQACRKVSTKQTFTTLRIPLVAQCTDQRSIWTKSRLSFRCKCVRHFSVTEQNLRSTENCDIQDSSEKSSQDDWQRPLEMPEPEIDWEYICEENRESITANIVNRKGIGDINRVLHLKAQFDATGYEETRLELLEAASEIPNRSSPHSPIGDESNTRLVGTFGEKTEFKDFKPQKTSKLGEDLNLLRLNDLGITTGTRSYYFLAGLADLEHALIQLAITKLISRGFELVTVPEIIHPAVIEACGFHKKGEVTQVYTLDKKSHGEQCLIGTAEMPLAAFFLNEVLEEKELPRRLCSVSRCYRAEGAGREEKQGIYRVHQFTKVEMFGVTGSGTETEADNLLLEYVDIEKEMFLDLGLHFRILEMPTHELGAPAYRKFDIEAWMPAFGLWGEISSASNCTDYQSRRLNIKYRNSTGVNKYVHTVNGTACAVPRMVMAIFENFQNKDGSINIPEVLQPFMGGRKVLTKSDAMPTIQWIKHAKVDWES</sequence>
<keyword evidence="4" id="KW-0547">Nucleotide-binding</keyword>
<dbReference type="STRING" id="6573.A0A210QUA5"/>
<protein>
    <recommendedName>
        <fullName evidence="2">serine--tRNA ligase</fullName>
        <ecNumber evidence="2">6.1.1.11</ecNumber>
    </recommendedName>
    <alternativeName>
        <fullName evidence="7">Seryl-tRNA synthetase</fullName>
    </alternativeName>
</protein>
<evidence type="ECO:0000256" key="1">
    <source>
        <dbReference type="ARBA" id="ARBA00010728"/>
    </source>
</evidence>
<feature type="domain" description="Aminoacyl-transfer RNA synthetases class-II family profile" evidence="9">
    <location>
        <begin position="250"/>
        <end position="479"/>
    </location>
</feature>
<dbReference type="Proteomes" id="UP000242188">
    <property type="component" value="Unassembled WGS sequence"/>
</dbReference>
<organism evidence="10 11">
    <name type="scientific">Mizuhopecten yessoensis</name>
    <name type="common">Japanese scallop</name>
    <name type="synonym">Patinopecten yessoensis</name>
    <dbReference type="NCBI Taxonomy" id="6573"/>
    <lineage>
        <taxon>Eukaryota</taxon>
        <taxon>Metazoa</taxon>
        <taxon>Spiralia</taxon>
        <taxon>Lophotrochozoa</taxon>
        <taxon>Mollusca</taxon>
        <taxon>Bivalvia</taxon>
        <taxon>Autobranchia</taxon>
        <taxon>Pteriomorphia</taxon>
        <taxon>Pectinida</taxon>
        <taxon>Pectinoidea</taxon>
        <taxon>Pectinidae</taxon>
        <taxon>Mizuhopecten</taxon>
    </lineage>
</organism>